<evidence type="ECO:0000259" key="7">
    <source>
        <dbReference type="PROSITE" id="PS50048"/>
    </source>
</evidence>
<sequence>MTSERKQRILAPAAPVKDPAPRVSSRKVSTACSNCRLKKARCSGTAPCNSCVKHDLECNIDEATDSRRKIHLKRKIDSLEGDRDLFVQVLEILRNGGVTRVHSLLQLIRSNASLEELQLFCEDKLNATSTLDSTVDEVRLSDEFVVKIPRRVLNIKRLADQPVFRVPAIPWTRITDDDHFVSHLISIYFTWRYPCFPCLDQNLFIRDMKTAKLSSQFCSPFLVNAILADACAYSDFAEAYEVPNDPSTRGLHFYKEAKRCFEQEDGHSTIATVQGLAVLSTWYDPFVFQLLYDLEVLMMRFSACLMGKDRRGWIYQGQLAYAAKELECTLRTVSSGSLTEASDIRRVIELTLWGLYNMTIASAFAYQKPPLIEKPSRPCPPSTHDNDDPLWHPYPHDNDGLQAHYMCYFHSLSDLTAIVDDWCTLLFDGFTKPPPNEIQDMEIKVRKRLAVWEKSLRTCLRIETGRVILPHVLCLHMYYHNICITISELAKAAEHGAENQHRGPQESSLSSARHIAGLMELHRSSWGIDMFPACYIHWIAVSMFTLMGQLDVLANQEAFINLCVAAKVASRRWPLARGTLRTVQITAKRLGVKLPPETDTLFLDFEKEIWGPKGRNGLSSLYPNFAVLTGSLRNEAVEMDKFLEKEDSLEALDLAEDDEMIS</sequence>
<dbReference type="GO" id="GO:0006351">
    <property type="term" value="P:DNA-templated transcription"/>
    <property type="evidence" value="ECO:0007669"/>
    <property type="project" value="InterPro"/>
</dbReference>
<dbReference type="Gene3D" id="4.10.240.10">
    <property type="entry name" value="Zn(2)-C6 fungal-type DNA-binding domain"/>
    <property type="match status" value="1"/>
</dbReference>
<evidence type="ECO:0000256" key="3">
    <source>
        <dbReference type="ARBA" id="ARBA00023125"/>
    </source>
</evidence>
<keyword evidence="9" id="KW-1185">Reference proteome</keyword>
<evidence type="ECO:0000256" key="4">
    <source>
        <dbReference type="ARBA" id="ARBA00023163"/>
    </source>
</evidence>
<proteinExistence type="predicted"/>
<dbReference type="GO" id="GO:0000981">
    <property type="term" value="F:DNA-binding transcription factor activity, RNA polymerase II-specific"/>
    <property type="evidence" value="ECO:0007669"/>
    <property type="project" value="InterPro"/>
</dbReference>
<dbReference type="SUPFAM" id="SSF57701">
    <property type="entry name" value="Zn2/Cys6 DNA-binding domain"/>
    <property type="match status" value="1"/>
</dbReference>
<dbReference type="Pfam" id="PF00172">
    <property type="entry name" value="Zn_clus"/>
    <property type="match status" value="1"/>
</dbReference>
<evidence type="ECO:0000256" key="2">
    <source>
        <dbReference type="ARBA" id="ARBA00023015"/>
    </source>
</evidence>
<organism evidence="8 9">
    <name type="scientific">Aspergillus phoenicis ATCC 13157</name>
    <dbReference type="NCBI Taxonomy" id="1353007"/>
    <lineage>
        <taxon>Eukaryota</taxon>
        <taxon>Fungi</taxon>
        <taxon>Dikarya</taxon>
        <taxon>Ascomycota</taxon>
        <taxon>Pezizomycotina</taxon>
        <taxon>Eurotiomycetes</taxon>
        <taxon>Eurotiomycetidae</taxon>
        <taxon>Eurotiales</taxon>
        <taxon>Aspergillaceae</taxon>
        <taxon>Aspergillus</taxon>
    </lineage>
</organism>
<dbReference type="Pfam" id="PF04082">
    <property type="entry name" value="Fungal_trans"/>
    <property type="match status" value="1"/>
</dbReference>
<keyword evidence="1" id="KW-0479">Metal-binding</keyword>
<dbReference type="InterPro" id="IPR053187">
    <property type="entry name" value="Notoamide_regulator"/>
</dbReference>
<feature type="domain" description="Zn(2)-C6 fungal-type" evidence="7">
    <location>
        <begin position="31"/>
        <end position="60"/>
    </location>
</feature>
<keyword evidence="3" id="KW-0238">DNA-binding</keyword>
<evidence type="ECO:0000256" key="6">
    <source>
        <dbReference type="SAM" id="MobiDB-lite"/>
    </source>
</evidence>
<name>A0A370P8W5_ASPPH</name>
<dbReference type="AlphaFoldDB" id="A0A370P8W5"/>
<keyword evidence="5" id="KW-0539">Nucleus</keyword>
<dbReference type="GO" id="GO:0003677">
    <property type="term" value="F:DNA binding"/>
    <property type="evidence" value="ECO:0007669"/>
    <property type="project" value="UniProtKB-KW"/>
</dbReference>
<evidence type="ECO:0000313" key="9">
    <source>
        <dbReference type="Proteomes" id="UP000254937"/>
    </source>
</evidence>
<dbReference type="CDD" id="cd12148">
    <property type="entry name" value="fungal_TF_MHR"/>
    <property type="match status" value="1"/>
</dbReference>
<keyword evidence="4" id="KW-0804">Transcription</keyword>
<dbReference type="PANTHER" id="PTHR47256:SF1">
    <property type="entry name" value="ZN(II)2CYS6 TRANSCRIPTION FACTOR (EUROFUNG)"/>
    <property type="match status" value="1"/>
</dbReference>
<keyword evidence="2" id="KW-0805">Transcription regulation</keyword>
<evidence type="ECO:0000313" key="8">
    <source>
        <dbReference type="EMBL" id="RDK38591.1"/>
    </source>
</evidence>
<protein>
    <submittedName>
        <fullName evidence="8">C6 transcription factor</fullName>
    </submittedName>
</protein>
<dbReference type="SMART" id="SM00066">
    <property type="entry name" value="GAL4"/>
    <property type="match status" value="1"/>
</dbReference>
<dbReference type="InterPro" id="IPR007219">
    <property type="entry name" value="XnlR_reg_dom"/>
</dbReference>
<reference evidence="8 9" key="1">
    <citation type="submission" date="2018-07" db="EMBL/GenBank/DDBJ databases">
        <title>Section-level genome sequencing of Aspergillus section Nigri to investigate inter- and intra-species variation.</title>
        <authorList>
            <consortium name="DOE Joint Genome Institute"/>
            <person name="Vesth T.C."/>
            <person name="Nybo J.L."/>
            <person name="Theobald S."/>
            <person name="Frisvad J.C."/>
            <person name="Larsen T.O."/>
            <person name="Nielsen K.F."/>
            <person name="Hoof J.B."/>
            <person name="Brandl J."/>
            <person name="Salamov A."/>
            <person name="Riley R."/>
            <person name="Gladden J.M."/>
            <person name="Phatale P."/>
            <person name="Nielsen M.T."/>
            <person name="Lyhne E.K."/>
            <person name="Kogle M.E."/>
            <person name="Strasser K."/>
            <person name="McDonnell E."/>
            <person name="Barry K."/>
            <person name="Clum A."/>
            <person name="Chen C."/>
            <person name="Nolan M."/>
            <person name="Sandor L."/>
            <person name="Kuo A."/>
            <person name="Lipzen A."/>
            <person name="Hainaut M."/>
            <person name="Drula E."/>
            <person name="Tsang A."/>
            <person name="Magnuson J.K."/>
            <person name="Henrissat B."/>
            <person name="Wiebenga A."/>
            <person name="Simmons B.A."/>
            <person name="Makela M.R."/>
            <person name="De vries R.P."/>
            <person name="Grigoriev I.V."/>
            <person name="Mortensen U.H."/>
            <person name="Baker S.E."/>
            <person name="Andersen M.R."/>
        </authorList>
    </citation>
    <scope>NUCLEOTIDE SEQUENCE [LARGE SCALE GENOMIC DNA]</scope>
    <source>
        <strain evidence="8 9">ATCC 13157</strain>
    </source>
</reference>
<dbReference type="Proteomes" id="UP000254937">
    <property type="component" value="Unassembled WGS sequence"/>
</dbReference>
<gene>
    <name evidence="8" type="ORF">M752DRAFT_321140</name>
</gene>
<dbReference type="PROSITE" id="PS00463">
    <property type="entry name" value="ZN2_CY6_FUNGAL_1"/>
    <property type="match status" value="1"/>
</dbReference>
<evidence type="ECO:0000256" key="1">
    <source>
        <dbReference type="ARBA" id="ARBA00022723"/>
    </source>
</evidence>
<dbReference type="EMBL" id="KZ851864">
    <property type="protein sequence ID" value="RDK38591.1"/>
    <property type="molecule type" value="Genomic_DNA"/>
</dbReference>
<feature type="region of interest" description="Disordered" evidence="6">
    <location>
        <begin position="1"/>
        <end position="22"/>
    </location>
</feature>
<dbReference type="CDD" id="cd00067">
    <property type="entry name" value="GAL4"/>
    <property type="match status" value="1"/>
</dbReference>
<accession>A0A370P8W5</accession>
<dbReference type="PROSITE" id="PS50048">
    <property type="entry name" value="ZN2_CY6_FUNGAL_2"/>
    <property type="match status" value="1"/>
</dbReference>
<evidence type="ECO:0000256" key="5">
    <source>
        <dbReference type="ARBA" id="ARBA00023242"/>
    </source>
</evidence>
<dbReference type="InterPro" id="IPR036864">
    <property type="entry name" value="Zn2-C6_fun-type_DNA-bd_sf"/>
</dbReference>
<dbReference type="PANTHER" id="PTHR47256">
    <property type="entry name" value="ZN(II)2CYS6 TRANSCRIPTION FACTOR (EUROFUNG)-RELATED"/>
    <property type="match status" value="1"/>
</dbReference>
<dbReference type="InterPro" id="IPR001138">
    <property type="entry name" value="Zn2Cys6_DnaBD"/>
</dbReference>
<dbReference type="GO" id="GO:0008270">
    <property type="term" value="F:zinc ion binding"/>
    <property type="evidence" value="ECO:0007669"/>
    <property type="project" value="InterPro"/>
</dbReference>